<dbReference type="InterPro" id="IPR023299">
    <property type="entry name" value="ATPase_P-typ_cyto_dom_N"/>
</dbReference>
<dbReference type="SUPFAM" id="SSF81665">
    <property type="entry name" value="Calcium ATPase, transmembrane domain M"/>
    <property type="match status" value="1"/>
</dbReference>
<dbReference type="SFLD" id="SFLDG00002">
    <property type="entry name" value="C1.7:_P-type_atpase_like"/>
    <property type="match status" value="1"/>
</dbReference>
<dbReference type="Pfam" id="PF00690">
    <property type="entry name" value="Cation_ATPase_N"/>
    <property type="match status" value="1"/>
</dbReference>
<feature type="transmembrane region" description="Helical" evidence="9">
    <location>
        <begin position="825"/>
        <end position="848"/>
    </location>
</feature>
<comment type="caution">
    <text evidence="11">The sequence shown here is derived from an EMBL/GenBank/DDBJ whole genome shotgun (WGS) entry which is preliminary data.</text>
</comment>
<dbReference type="InterPro" id="IPR008250">
    <property type="entry name" value="ATPase_P-typ_transduc_dom_A_sf"/>
</dbReference>
<name>A0A4D9DE14_9STRA</name>
<reference evidence="11 12" key="1">
    <citation type="submission" date="2019-01" db="EMBL/GenBank/DDBJ databases">
        <title>Nuclear Genome Assembly of the Microalgal Biofuel strain Nannochloropsis salina CCMP1776.</title>
        <authorList>
            <person name="Hovde B."/>
        </authorList>
    </citation>
    <scope>NUCLEOTIDE SEQUENCE [LARGE SCALE GENOMIC DNA]</scope>
    <source>
        <strain evidence="11 12">CCMP1776</strain>
    </source>
</reference>
<dbReference type="Proteomes" id="UP000355283">
    <property type="component" value="Unassembled WGS sequence"/>
</dbReference>
<feature type="transmembrane region" description="Helical" evidence="9">
    <location>
        <begin position="968"/>
        <end position="985"/>
    </location>
</feature>
<dbReference type="SUPFAM" id="SSF56784">
    <property type="entry name" value="HAD-like"/>
    <property type="match status" value="1"/>
</dbReference>
<dbReference type="NCBIfam" id="TIGR01494">
    <property type="entry name" value="ATPase_P-type"/>
    <property type="match status" value="2"/>
</dbReference>
<dbReference type="SUPFAM" id="SSF81653">
    <property type="entry name" value="Calcium ATPase, transduction domain A"/>
    <property type="match status" value="1"/>
</dbReference>
<keyword evidence="4" id="KW-0067">ATP-binding</keyword>
<evidence type="ECO:0000256" key="7">
    <source>
        <dbReference type="ARBA" id="ARBA00023136"/>
    </source>
</evidence>
<dbReference type="AlphaFoldDB" id="A0A4D9DE14"/>
<dbReference type="Gene3D" id="2.70.150.10">
    <property type="entry name" value="Calcium-transporting ATPase, cytoplasmic transduction domain A"/>
    <property type="match status" value="2"/>
</dbReference>
<dbReference type="InterPro" id="IPR059000">
    <property type="entry name" value="ATPase_P-type_domA"/>
</dbReference>
<dbReference type="Pfam" id="PF00122">
    <property type="entry name" value="E1-E2_ATPase"/>
    <property type="match status" value="1"/>
</dbReference>
<evidence type="ECO:0000256" key="8">
    <source>
        <dbReference type="SAM" id="MobiDB-lite"/>
    </source>
</evidence>
<dbReference type="PANTHER" id="PTHR42861">
    <property type="entry name" value="CALCIUM-TRANSPORTING ATPASE"/>
    <property type="match status" value="1"/>
</dbReference>
<sequence>MLHSVEASRLSVIEVLEKHKVDAVTGLTSEEVRARMRIHGPNEMEEGERETLCQKYMDQLKEPLIVMLLCSALISALMRQFDDALSIAAAVLIVSTVAFIQEYRSEKSLEALNKLVPPKCHALRDGRLLHIMARELVPGDVVHIGVGDRVPADCRVLSCTDLLVDESSLTGEALPAEKTATLLLFNELSGAPSRRRLSTGGSGLSITAPCLASAAPATAAAAAVAAAAAEGGGSSMFSLSASKSGPEPGHASYGHGQTAPEEQEIPIAERTNMVFQGTLVCNGHGKAVVVGTGMKTEFGKTFEEMRDMEHRRTPLQAKMDALAKQISVVSFGVITVIGLLGLAQGKGLLSMFQIGVSLAVAAIPEGLPICVTVTLALGVMRMAKRNAIIKKLPSVEALGCATVVCVDKTGTLTQNQMTVQEVFCLGVGPGVHGGGEIRFSGVGYDVVGCRVTLNGSTVPANSLPPVVQLLQAACLCNNAHLDGPGAEDASPGGGVEGGSYKQSSSSLQELEPPHGPKEDREGTGPRTPPNKRVGSKVAIRGQPTEAALLVAAAKFGVEDPRPCHERVYESAFSSEKKFMEVVCRHSGDGGRRRGRGDIAYVKGVVEAVLPLCKTYAGGHEELPLREKERVQISEKALSMARQGLRVLAVAWGHHKDALTLGGLVGMLDPPRPGVRDSISVMRQSKIRVAMITGDAKETAESIAAELGFYDPDVDQTLSGSEMERMSAAQLESIIKRVAVFYRTSPRHKLAIVRALQAVGEVVAMTGDGVNDAAALKQSDIGVAMGQSGTDVAKEAADMIMVDDNFSTITYAVEEGKSIFYNIKNFLTFQLSTSVAALTIVAVATLMGLDCPLNAMQILWINIIMDGPPAQSLGVEPVDPVVMRRPPRRASDPILNRALGVRVLSNAALITAGTLYVYWKEMGHDGIVSRRDTTMTFTTFVFFDMFNALSCRHAEKPVFSLSPFSNKPFLIAIGGSLVGQFLVIYFRPLQEIFQTEALSFSDLLYIFLLASSLLVLDTIRKVMFRPAQPTGREYPYSQYHISDAWRKLAARLHWTGGARRKKEGGGGGGSSGAGTITGGAGGGNGERSGLMMVAMEGEEVAVIV</sequence>
<evidence type="ECO:0000313" key="11">
    <source>
        <dbReference type="EMBL" id="TFJ86869.1"/>
    </source>
</evidence>
<dbReference type="GO" id="GO:0016887">
    <property type="term" value="F:ATP hydrolysis activity"/>
    <property type="evidence" value="ECO:0007669"/>
    <property type="project" value="InterPro"/>
</dbReference>
<feature type="region of interest" description="Disordered" evidence="8">
    <location>
        <begin position="485"/>
        <end position="538"/>
    </location>
</feature>
<accession>A0A4D9DE14</accession>
<dbReference type="Gene3D" id="3.40.1110.10">
    <property type="entry name" value="Calcium-transporting ATPase, cytoplasmic domain N"/>
    <property type="match status" value="2"/>
</dbReference>
<evidence type="ECO:0000256" key="3">
    <source>
        <dbReference type="ARBA" id="ARBA00022741"/>
    </source>
</evidence>
<feature type="region of interest" description="Disordered" evidence="8">
    <location>
        <begin position="1057"/>
        <end position="1082"/>
    </location>
</feature>
<dbReference type="GO" id="GO:0016020">
    <property type="term" value="C:membrane"/>
    <property type="evidence" value="ECO:0007669"/>
    <property type="project" value="UniProtKB-SubCell"/>
</dbReference>
<dbReference type="Gene3D" id="3.40.50.1000">
    <property type="entry name" value="HAD superfamily/HAD-like"/>
    <property type="match status" value="2"/>
</dbReference>
<feature type="transmembrane region" description="Helical" evidence="9">
    <location>
        <begin position="997"/>
        <end position="1015"/>
    </location>
</feature>
<evidence type="ECO:0000256" key="5">
    <source>
        <dbReference type="ARBA" id="ARBA00022967"/>
    </source>
</evidence>
<feature type="domain" description="Cation-transporting P-type ATPase N-terminal" evidence="10">
    <location>
        <begin position="6"/>
        <end position="80"/>
    </location>
</feature>
<dbReference type="Pfam" id="PF08282">
    <property type="entry name" value="Hydrolase_3"/>
    <property type="match status" value="1"/>
</dbReference>
<dbReference type="SMART" id="SM00831">
    <property type="entry name" value="Cation_ATPase_N"/>
    <property type="match status" value="1"/>
</dbReference>
<dbReference type="Gene3D" id="1.20.1110.10">
    <property type="entry name" value="Calcium-transporting ATPase, transmembrane domain"/>
    <property type="match status" value="3"/>
</dbReference>
<dbReference type="Pfam" id="PF00689">
    <property type="entry name" value="Cation_ATPase_C"/>
    <property type="match status" value="1"/>
</dbReference>
<dbReference type="SUPFAM" id="SSF81660">
    <property type="entry name" value="Metal cation-transporting ATPase, ATP-binding domain N"/>
    <property type="match status" value="1"/>
</dbReference>
<dbReference type="Pfam" id="PF13246">
    <property type="entry name" value="Cation_ATPase"/>
    <property type="match status" value="1"/>
</dbReference>
<feature type="region of interest" description="Disordered" evidence="8">
    <location>
        <begin position="236"/>
        <end position="259"/>
    </location>
</feature>
<keyword evidence="2 9" id="KW-0812">Transmembrane</keyword>
<dbReference type="InterPro" id="IPR001757">
    <property type="entry name" value="P_typ_ATPase"/>
</dbReference>
<dbReference type="PRINTS" id="PR00119">
    <property type="entry name" value="CATATPASE"/>
</dbReference>
<keyword evidence="12" id="KW-1185">Reference proteome</keyword>
<feature type="transmembrane region" description="Helical" evidence="9">
    <location>
        <begin position="354"/>
        <end position="380"/>
    </location>
</feature>
<dbReference type="OrthoDB" id="3352408at2759"/>
<dbReference type="SFLD" id="SFLDF00027">
    <property type="entry name" value="p-type_atpase"/>
    <property type="match status" value="1"/>
</dbReference>
<dbReference type="EMBL" id="SDOX01000007">
    <property type="protein sequence ID" value="TFJ86869.1"/>
    <property type="molecule type" value="Genomic_DNA"/>
</dbReference>
<dbReference type="GO" id="GO:0005524">
    <property type="term" value="F:ATP binding"/>
    <property type="evidence" value="ECO:0007669"/>
    <property type="project" value="UniProtKB-KW"/>
</dbReference>
<dbReference type="InterPro" id="IPR006068">
    <property type="entry name" value="ATPase_P-typ_cation-transptr_C"/>
</dbReference>
<keyword evidence="5" id="KW-1278">Translocase</keyword>
<dbReference type="InterPro" id="IPR004014">
    <property type="entry name" value="ATPase_P-typ_cation-transptr_N"/>
</dbReference>
<feature type="compositionally biased region" description="Basic and acidic residues" evidence="8">
    <location>
        <begin position="511"/>
        <end position="523"/>
    </location>
</feature>
<evidence type="ECO:0000259" key="10">
    <source>
        <dbReference type="SMART" id="SM00831"/>
    </source>
</evidence>
<evidence type="ECO:0000256" key="6">
    <source>
        <dbReference type="ARBA" id="ARBA00022989"/>
    </source>
</evidence>
<dbReference type="PROSITE" id="PS00154">
    <property type="entry name" value="ATPASE_E1_E2"/>
    <property type="match status" value="1"/>
</dbReference>
<dbReference type="InterPro" id="IPR018303">
    <property type="entry name" value="ATPase_P-typ_P_site"/>
</dbReference>
<evidence type="ECO:0000256" key="9">
    <source>
        <dbReference type="SAM" id="Phobius"/>
    </source>
</evidence>
<comment type="subcellular location">
    <subcellularLocation>
        <location evidence="1">Membrane</location>
        <topology evidence="1">Multi-pass membrane protein</topology>
    </subcellularLocation>
</comment>
<dbReference type="SFLD" id="SFLDS00003">
    <property type="entry name" value="Haloacid_Dehalogenase"/>
    <property type="match status" value="1"/>
</dbReference>
<organism evidence="11 12">
    <name type="scientific">Nannochloropsis salina CCMP1776</name>
    <dbReference type="NCBI Taxonomy" id="1027361"/>
    <lineage>
        <taxon>Eukaryota</taxon>
        <taxon>Sar</taxon>
        <taxon>Stramenopiles</taxon>
        <taxon>Ochrophyta</taxon>
        <taxon>Eustigmatophyceae</taxon>
        <taxon>Eustigmatales</taxon>
        <taxon>Monodopsidaceae</taxon>
        <taxon>Microchloropsis</taxon>
        <taxon>Microchloropsis salina</taxon>
    </lineage>
</organism>
<dbReference type="FunFam" id="3.40.50.1000:FF:000028">
    <property type="entry name" value="Calcium-transporting P-type ATPase, putative"/>
    <property type="match status" value="1"/>
</dbReference>
<dbReference type="InterPro" id="IPR036412">
    <property type="entry name" value="HAD-like_sf"/>
</dbReference>
<feature type="compositionally biased region" description="Gly residues" evidence="8">
    <location>
        <begin position="1064"/>
        <end position="1082"/>
    </location>
</feature>
<keyword evidence="6 9" id="KW-1133">Transmembrane helix</keyword>
<dbReference type="PRINTS" id="PR00120">
    <property type="entry name" value="HATPASE"/>
</dbReference>
<evidence type="ECO:0000256" key="4">
    <source>
        <dbReference type="ARBA" id="ARBA00022840"/>
    </source>
</evidence>
<evidence type="ECO:0000313" key="12">
    <source>
        <dbReference type="Proteomes" id="UP000355283"/>
    </source>
</evidence>
<protein>
    <recommendedName>
        <fullName evidence="10">Cation-transporting P-type ATPase N-terminal domain-containing protein</fullName>
    </recommendedName>
</protein>
<gene>
    <name evidence="11" type="ORF">NSK_001957</name>
</gene>
<evidence type="ECO:0000256" key="2">
    <source>
        <dbReference type="ARBA" id="ARBA00022692"/>
    </source>
</evidence>
<proteinExistence type="predicted"/>
<keyword evidence="3" id="KW-0547">Nucleotide-binding</keyword>
<dbReference type="InterPro" id="IPR023298">
    <property type="entry name" value="ATPase_P-typ_TM_dom_sf"/>
</dbReference>
<keyword evidence="7 9" id="KW-0472">Membrane</keyword>
<evidence type="ECO:0000256" key="1">
    <source>
        <dbReference type="ARBA" id="ARBA00004141"/>
    </source>
</evidence>
<dbReference type="InterPro" id="IPR044492">
    <property type="entry name" value="P_typ_ATPase_HD_dom"/>
</dbReference>
<feature type="transmembrane region" description="Helical" evidence="9">
    <location>
        <begin position="898"/>
        <end position="918"/>
    </location>
</feature>
<dbReference type="InterPro" id="IPR023214">
    <property type="entry name" value="HAD_sf"/>
</dbReference>
<feature type="transmembrane region" description="Helical" evidence="9">
    <location>
        <begin position="321"/>
        <end position="342"/>
    </location>
</feature>